<protein>
    <submittedName>
        <fullName evidence="2">Uncharacterized protein</fullName>
    </submittedName>
</protein>
<dbReference type="AlphaFoldDB" id="A0AAW2VV22"/>
<feature type="compositionally biased region" description="Polar residues" evidence="1">
    <location>
        <begin position="49"/>
        <end position="60"/>
    </location>
</feature>
<comment type="caution">
    <text evidence="2">The sequence shown here is derived from an EMBL/GenBank/DDBJ whole genome shotgun (WGS) entry which is preliminary data.</text>
</comment>
<dbReference type="EMBL" id="JACGWN010000009">
    <property type="protein sequence ID" value="KAL0433315.1"/>
    <property type="molecule type" value="Genomic_DNA"/>
</dbReference>
<accession>A0AAW2VV22</accession>
<reference evidence="2" key="1">
    <citation type="submission" date="2020-06" db="EMBL/GenBank/DDBJ databases">
        <authorList>
            <person name="Li T."/>
            <person name="Hu X."/>
            <person name="Zhang T."/>
            <person name="Song X."/>
            <person name="Zhang H."/>
            <person name="Dai N."/>
            <person name="Sheng W."/>
            <person name="Hou X."/>
            <person name="Wei L."/>
        </authorList>
    </citation>
    <scope>NUCLEOTIDE SEQUENCE</scope>
    <source>
        <strain evidence="2">KEN1</strain>
        <tissue evidence="2">Leaf</tissue>
    </source>
</reference>
<evidence type="ECO:0000313" key="2">
    <source>
        <dbReference type="EMBL" id="KAL0433315.1"/>
    </source>
</evidence>
<feature type="region of interest" description="Disordered" evidence="1">
    <location>
        <begin position="38"/>
        <end position="61"/>
    </location>
</feature>
<feature type="compositionally biased region" description="Low complexity" evidence="1">
    <location>
        <begin position="94"/>
        <end position="104"/>
    </location>
</feature>
<reference evidence="2" key="2">
    <citation type="journal article" date="2024" name="Plant">
        <title>Genomic evolution and insights into agronomic trait innovations of Sesamum species.</title>
        <authorList>
            <person name="Miao H."/>
            <person name="Wang L."/>
            <person name="Qu L."/>
            <person name="Liu H."/>
            <person name="Sun Y."/>
            <person name="Le M."/>
            <person name="Wang Q."/>
            <person name="Wei S."/>
            <person name="Zheng Y."/>
            <person name="Lin W."/>
            <person name="Duan Y."/>
            <person name="Cao H."/>
            <person name="Xiong S."/>
            <person name="Wang X."/>
            <person name="Wei L."/>
            <person name="Li C."/>
            <person name="Ma Q."/>
            <person name="Ju M."/>
            <person name="Zhao R."/>
            <person name="Li G."/>
            <person name="Mu C."/>
            <person name="Tian Q."/>
            <person name="Mei H."/>
            <person name="Zhang T."/>
            <person name="Gao T."/>
            <person name="Zhang H."/>
        </authorList>
    </citation>
    <scope>NUCLEOTIDE SEQUENCE</scope>
    <source>
        <strain evidence="2">KEN1</strain>
    </source>
</reference>
<name>A0AAW2VV22_9LAMI</name>
<feature type="region of interest" description="Disordered" evidence="1">
    <location>
        <begin position="82"/>
        <end position="104"/>
    </location>
</feature>
<evidence type="ECO:0000256" key="1">
    <source>
        <dbReference type="SAM" id="MobiDB-lite"/>
    </source>
</evidence>
<sequence>MYLVQVKAQFTWEPDETTLNVRGPRRYNLRLVIDSRCHGGLDLDEGPSPQRSRPLSQLDSQKYRLTHWGRPLVQREKNSHANYDKTPIMHPTNLPRSSGPSSLGGLSALEFLIK</sequence>
<gene>
    <name evidence="2" type="ORF">Slati_2665800</name>
</gene>
<proteinExistence type="predicted"/>
<organism evidence="2">
    <name type="scientific">Sesamum latifolium</name>
    <dbReference type="NCBI Taxonomy" id="2727402"/>
    <lineage>
        <taxon>Eukaryota</taxon>
        <taxon>Viridiplantae</taxon>
        <taxon>Streptophyta</taxon>
        <taxon>Embryophyta</taxon>
        <taxon>Tracheophyta</taxon>
        <taxon>Spermatophyta</taxon>
        <taxon>Magnoliopsida</taxon>
        <taxon>eudicotyledons</taxon>
        <taxon>Gunneridae</taxon>
        <taxon>Pentapetalae</taxon>
        <taxon>asterids</taxon>
        <taxon>lamiids</taxon>
        <taxon>Lamiales</taxon>
        <taxon>Pedaliaceae</taxon>
        <taxon>Sesamum</taxon>
    </lineage>
</organism>